<evidence type="ECO:0000256" key="1">
    <source>
        <dbReference type="ARBA" id="ARBA00001936"/>
    </source>
</evidence>
<keyword evidence="8" id="KW-0732">Signal</keyword>
<dbReference type="PANTHER" id="PTHR12112:SF22">
    <property type="entry name" value="MANGANESE-DEPENDENT INORGANIC PYROPHOSPHATASE-RELATED"/>
    <property type="match status" value="1"/>
</dbReference>
<comment type="catalytic activity">
    <reaction evidence="7">
        <text>diphosphate + H2O = 2 phosphate + H(+)</text>
        <dbReference type="Rhea" id="RHEA:24576"/>
        <dbReference type="ChEBI" id="CHEBI:15377"/>
        <dbReference type="ChEBI" id="CHEBI:15378"/>
        <dbReference type="ChEBI" id="CHEBI:33019"/>
        <dbReference type="ChEBI" id="CHEBI:43474"/>
        <dbReference type="EC" id="3.6.1.1"/>
    </reaction>
</comment>
<dbReference type="GO" id="GO:0005737">
    <property type="term" value="C:cytoplasm"/>
    <property type="evidence" value="ECO:0007669"/>
    <property type="project" value="InterPro"/>
</dbReference>
<dbReference type="NCBIfam" id="NF003877">
    <property type="entry name" value="PRK05427.1"/>
    <property type="match status" value="1"/>
</dbReference>
<dbReference type="InterPro" id="IPR038222">
    <property type="entry name" value="DHHA2_dom_sf"/>
</dbReference>
<evidence type="ECO:0000256" key="7">
    <source>
        <dbReference type="ARBA" id="ARBA00047820"/>
    </source>
</evidence>
<dbReference type="EC" id="3.6.1.1" evidence="2"/>
<evidence type="ECO:0000256" key="4">
    <source>
        <dbReference type="ARBA" id="ARBA00022801"/>
    </source>
</evidence>
<evidence type="ECO:0000256" key="8">
    <source>
        <dbReference type="SAM" id="SignalP"/>
    </source>
</evidence>
<dbReference type="EMBL" id="AMZO01000006">
    <property type="protein sequence ID" value="ELR66563.1"/>
    <property type="molecule type" value="Genomic_DNA"/>
</dbReference>
<evidence type="ECO:0000256" key="5">
    <source>
        <dbReference type="ARBA" id="ARBA00023211"/>
    </source>
</evidence>
<gene>
    <name evidence="10" type="ORF">C942_04261</name>
</gene>
<comment type="caution">
    <text evidence="10">The sequence shown here is derived from an EMBL/GenBank/DDBJ whole genome shotgun (WGS) entry which is preliminary data.</text>
</comment>
<evidence type="ECO:0000256" key="3">
    <source>
        <dbReference type="ARBA" id="ARBA00022723"/>
    </source>
</evidence>
<proteinExistence type="predicted"/>
<keyword evidence="4" id="KW-0378">Hydrolase</keyword>
<reference evidence="10 11" key="1">
    <citation type="submission" date="2012-12" db="EMBL/GenBank/DDBJ databases">
        <title>Genome Assembly of Photobacterium sp. AK15.</title>
        <authorList>
            <person name="Khatri I."/>
            <person name="Vaidya B."/>
            <person name="Srinivas T.N.R."/>
            <person name="Subramanian S."/>
            <person name="Pinnaka A."/>
        </authorList>
    </citation>
    <scope>NUCLEOTIDE SEQUENCE [LARGE SCALE GENOMIC DNA]</scope>
    <source>
        <strain evidence="10 11">AK15</strain>
    </source>
</reference>
<evidence type="ECO:0000313" key="10">
    <source>
        <dbReference type="EMBL" id="ELR66563.1"/>
    </source>
</evidence>
<dbReference type="PANTHER" id="PTHR12112">
    <property type="entry name" value="BNIP - RELATED"/>
    <property type="match status" value="1"/>
</dbReference>
<dbReference type="Gene3D" id="3.10.310.20">
    <property type="entry name" value="DHHA2 domain"/>
    <property type="match status" value="1"/>
</dbReference>
<dbReference type="OrthoDB" id="9766150at2"/>
<dbReference type="SUPFAM" id="SSF64182">
    <property type="entry name" value="DHH phosphoesterases"/>
    <property type="match status" value="1"/>
</dbReference>
<dbReference type="Proteomes" id="UP000011134">
    <property type="component" value="Unassembled WGS sequence"/>
</dbReference>
<dbReference type="InterPro" id="IPR038763">
    <property type="entry name" value="DHH_sf"/>
</dbReference>
<dbReference type="SMART" id="SM01131">
    <property type="entry name" value="DHHA2"/>
    <property type="match status" value="1"/>
</dbReference>
<dbReference type="GO" id="GO:0004427">
    <property type="term" value="F:inorganic diphosphate phosphatase activity"/>
    <property type="evidence" value="ECO:0007669"/>
    <property type="project" value="UniProtKB-EC"/>
</dbReference>
<dbReference type="Pfam" id="PF01368">
    <property type="entry name" value="DHH"/>
    <property type="match status" value="1"/>
</dbReference>
<dbReference type="RefSeq" id="WP_007463311.1">
    <property type="nucleotide sequence ID" value="NZ_AMZO01000006.1"/>
</dbReference>
<accession>L8JE60</accession>
<evidence type="ECO:0000256" key="2">
    <source>
        <dbReference type="ARBA" id="ARBA00012146"/>
    </source>
</evidence>
<evidence type="ECO:0000256" key="6">
    <source>
        <dbReference type="ARBA" id="ARBA00032535"/>
    </source>
</evidence>
<sequence length="337" mass="36774">MKLHPLFLCLALASTGAAAFDLNEPENNDTSNLVWTGHLSPDTDTVTSAIIAAYIYGGTPVVPEAINPESQFVLEYCKATTPAQMADFSQKMVGLVDFNQKTQLQKSIKESSIVAIVDHHAIGGNPVNMKQVATIDIRPWGSAATILADRAEQMDIELPEYIACTTLGGILSDTLVLQSPITTEYDRHYAEELASEAGIDDIEAFGQKMLEAKSDLSHVSAADILTMDYKNFKFAGKKVGIGVAETLTAHQLLDRRDEFVAAMKAYKQRQGLDHLFFSVTDTKNKRANLLWIDSADSKVAEVAFKAKPTNGWLVLEGVTSRKRQIGPAIQKAVESLN</sequence>
<feature type="domain" description="DHHA2" evidence="9">
    <location>
        <begin position="206"/>
        <end position="333"/>
    </location>
</feature>
<dbReference type="AlphaFoldDB" id="L8JE60"/>
<dbReference type="GO" id="GO:0046872">
    <property type="term" value="F:metal ion binding"/>
    <property type="evidence" value="ECO:0007669"/>
    <property type="project" value="UniProtKB-KW"/>
</dbReference>
<organism evidence="10 11">
    <name type="scientific">Photobacterium marinum</name>
    <dbReference type="NCBI Taxonomy" id="1056511"/>
    <lineage>
        <taxon>Bacteria</taxon>
        <taxon>Pseudomonadati</taxon>
        <taxon>Pseudomonadota</taxon>
        <taxon>Gammaproteobacteria</taxon>
        <taxon>Vibrionales</taxon>
        <taxon>Vibrionaceae</taxon>
        <taxon>Photobacterium</taxon>
    </lineage>
</organism>
<dbReference type="PATRIC" id="fig|1056511.3.peg.1091"/>
<keyword evidence="11" id="KW-1185">Reference proteome</keyword>
<keyword evidence="3" id="KW-0479">Metal-binding</keyword>
<evidence type="ECO:0000259" key="9">
    <source>
        <dbReference type="SMART" id="SM01131"/>
    </source>
</evidence>
<dbReference type="Gene3D" id="3.90.1640.10">
    <property type="entry name" value="inorganic pyrophosphatase (n-terminal core)"/>
    <property type="match status" value="1"/>
</dbReference>
<keyword evidence="5" id="KW-0464">Manganese</keyword>
<dbReference type="InterPro" id="IPR001667">
    <property type="entry name" value="DDH_dom"/>
</dbReference>
<dbReference type="Pfam" id="PF02833">
    <property type="entry name" value="DHHA2"/>
    <property type="match status" value="1"/>
</dbReference>
<evidence type="ECO:0000313" key="11">
    <source>
        <dbReference type="Proteomes" id="UP000011134"/>
    </source>
</evidence>
<protein>
    <recommendedName>
        <fullName evidence="2">inorganic diphosphatase</fullName>
        <ecNumber evidence="2">3.6.1.1</ecNumber>
    </recommendedName>
    <alternativeName>
        <fullName evidence="6">Pyrophosphate phospho-hydrolase</fullName>
    </alternativeName>
</protein>
<comment type="cofactor">
    <cofactor evidence="1">
        <name>Mn(2+)</name>
        <dbReference type="ChEBI" id="CHEBI:29035"/>
    </cofactor>
</comment>
<feature type="signal peptide" evidence="8">
    <location>
        <begin position="1"/>
        <end position="19"/>
    </location>
</feature>
<dbReference type="InterPro" id="IPR004097">
    <property type="entry name" value="DHHA2"/>
</dbReference>
<name>L8JE60_9GAMM</name>
<feature type="chain" id="PRO_5003993600" description="inorganic diphosphatase" evidence="8">
    <location>
        <begin position="20"/>
        <end position="337"/>
    </location>
</feature>